<keyword evidence="4" id="KW-0732">Signal</keyword>
<sequence>MTNPLPSRRRARTLALALLTALAVRSALAEPAATPLGPAASASGARTGNPASSTAGDATGRLATAPVRALDGSAPLAAEGMVEAVRRSVIAAQVPGSIVALAVKAGDRVAAGQLLARVDARSAEQTAVASDAQVVAARAALDAATREVERQRALFSKQYISQAALDRAEAQYKSARAAADAQLAQAGVARTQTGLHAVTAPYAGVVAEVPVALGDMALPGRPLFVLYDPSHLRVTAALPAGRLARLGGQPRFTVEIAGIDGAITPLRATLLPSVDPATHTADVRLDLPATPGALPGMYARVTLLGATPHADEAAGAGAAGAMPSATPSALPAIAAGPAAARAAGAPIVPPARLVVPAPAVVRRAEIAAVYVIGADGRPLLRQVRTGRPAGDGEIEILSGVSAGERVALDPQAAARLR</sequence>
<reference evidence="8" key="2">
    <citation type="submission" date="2025-08" db="UniProtKB">
        <authorList>
            <consortium name="RefSeq"/>
        </authorList>
    </citation>
    <scope>IDENTIFICATION</scope>
</reference>
<dbReference type="Gene3D" id="2.40.420.20">
    <property type="match status" value="1"/>
</dbReference>
<feature type="domain" description="Multidrug resistance protein MdtA-like barrel-sandwich hybrid" evidence="5">
    <location>
        <begin position="90"/>
        <end position="223"/>
    </location>
</feature>
<name>A0A9U5CWA3_9BURK</name>
<keyword evidence="7" id="KW-1185">Reference proteome</keyword>
<evidence type="ECO:0000256" key="4">
    <source>
        <dbReference type="SAM" id="SignalP"/>
    </source>
</evidence>
<feature type="chain" id="PRO_5040848314" evidence="4">
    <location>
        <begin position="30"/>
        <end position="417"/>
    </location>
</feature>
<evidence type="ECO:0000256" key="2">
    <source>
        <dbReference type="SAM" id="Coils"/>
    </source>
</evidence>
<feature type="domain" description="CusB-like beta-barrel" evidence="6">
    <location>
        <begin position="235"/>
        <end position="305"/>
    </location>
</feature>
<dbReference type="InterPro" id="IPR006143">
    <property type="entry name" value="RND_pump_MFP"/>
</dbReference>
<dbReference type="NCBIfam" id="TIGR01730">
    <property type="entry name" value="RND_mfp"/>
    <property type="match status" value="1"/>
</dbReference>
<dbReference type="PANTHER" id="PTHR30469:SF38">
    <property type="entry name" value="HLYD FAMILY SECRETION PROTEIN"/>
    <property type="match status" value="1"/>
</dbReference>
<feature type="signal peptide" evidence="4">
    <location>
        <begin position="1"/>
        <end position="29"/>
    </location>
</feature>
<dbReference type="PROSITE" id="PS51318">
    <property type="entry name" value="TAT"/>
    <property type="match status" value="1"/>
</dbReference>
<feature type="coiled-coil region" evidence="2">
    <location>
        <begin position="134"/>
        <end position="185"/>
    </location>
</feature>
<feature type="compositionally biased region" description="Polar residues" evidence="3">
    <location>
        <begin position="44"/>
        <end position="56"/>
    </location>
</feature>
<dbReference type="Gene3D" id="2.40.30.170">
    <property type="match status" value="1"/>
</dbReference>
<evidence type="ECO:0000313" key="7">
    <source>
        <dbReference type="Proteomes" id="UP000675920"/>
    </source>
</evidence>
<dbReference type="PANTHER" id="PTHR30469">
    <property type="entry name" value="MULTIDRUG RESISTANCE PROTEIN MDTA"/>
    <property type="match status" value="1"/>
</dbReference>
<dbReference type="Pfam" id="PF25917">
    <property type="entry name" value="BSH_RND"/>
    <property type="match status" value="1"/>
</dbReference>
<dbReference type="GO" id="GO:1990281">
    <property type="term" value="C:efflux pump complex"/>
    <property type="evidence" value="ECO:0007669"/>
    <property type="project" value="TreeGrafter"/>
</dbReference>
<evidence type="ECO:0000256" key="1">
    <source>
        <dbReference type="ARBA" id="ARBA00009477"/>
    </source>
</evidence>
<dbReference type="InterPro" id="IPR058625">
    <property type="entry name" value="MdtA-like_BSH"/>
</dbReference>
<dbReference type="Gene3D" id="2.40.50.100">
    <property type="match status" value="1"/>
</dbReference>
<dbReference type="Pfam" id="PF25954">
    <property type="entry name" value="Beta-barrel_RND_2"/>
    <property type="match status" value="1"/>
</dbReference>
<dbReference type="GO" id="GO:0015562">
    <property type="term" value="F:efflux transmembrane transporter activity"/>
    <property type="evidence" value="ECO:0007669"/>
    <property type="project" value="TreeGrafter"/>
</dbReference>
<evidence type="ECO:0000259" key="6">
    <source>
        <dbReference type="Pfam" id="PF25954"/>
    </source>
</evidence>
<dbReference type="SUPFAM" id="SSF111369">
    <property type="entry name" value="HlyD-like secretion proteins"/>
    <property type="match status" value="1"/>
</dbReference>
<evidence type="ECO:0000313" key="8">
    <source>
        <dbReference type="RefSeq" id="WP_034410993.1"/>
    </source>
</evidence>
<comment type="similarity">
    <text evidence="1">Belongs to the membrane fusion protein (MFP) (TC 8.A.1) family.</text>
</comment>
<organism evidence="7 8">
    <name type="scientific">Derxia gummosa DSM 723</name>
    <dbReference type="NCBI Taxonomy" id="1121388"/>
    <lineage>
        <taxon>Bacteria</taxon>
        <taxon>Pseudomonadati</taxon>
        <taxon>Pseudomonadota</taxon>
        <taxon>Betaproteobacteria</taxon>
        <taxon>Burkholderiales</taxon>
        <taxon>Alcaligenaceae</taxon>
        <taxon>Derxia</taxon>
    </lineage>
</organism>
<protein>
    <submittedName>
        <fullName evidence="8">Efflux RND transporter periplasmic adaptor subunit</fullName>
    </submittedName>
</protein>
<dbReference type="RefSeq" id="WP_034410993.1">
    <property type="nucleotide sequence ID" value="NZ_AXWS01000008.1"/>
</dbReference>
<dbReference type="InterPro" id="IPR058792">
    <property type="entry name" value="Beta-barrel_RND_2"/>
</dbReference>
<dbReference type="Gene3D" id="1.10.287.470">
    <property type="entry name" value="Helix hairpin bin"/>
    <property type="match status" value="1"/>
</dbReference>
<dbReference type="AlphaFoldDB" id="A0A9U5CWA3"/>
<dbReference type="Proteomes" id="UP000675920">
    <property type="component" value="Unplaced"/>
</dbReference>
<evidence type="ECO:0000259" key="5">
    <source>
        <dbReference type="Pfam" id="PF25917"/>
    </source>
</evidence>
<accession>A0A9U5CWA3</accession>
<evidence type="ECO:0000256" key="3">
    <source>
        <dbReference type="SAM" id="MobiDB-lite"/>
    </source>
</evidence>
<feature type="region of interest" description="Disordered" evidence="3">
    <location>
        <begin position="35"/>
        <end position="59"/>
    </location>
</feature>
<dbReference type="InterPro" id="IPR006311">
    <property type="entry name" value="TAT_signal"/>
</dbReference>
<proteinExistence type="inferred from homology"/>
<keyword evidence="2" id="KW-0175">Coiled coil</keyword>
<reference evidence="8" key="1">
    <citation type="journal article" date="2020" name="Future Microbiol.">
        <title>RND efflux pumps in Gram-negative bacteria; regulation, structure and role in antibiotic resistance.</title>
        <authorList>
            <person name="Colclough A.L."/>
            <person name="Alav I."/>
            <person name="Whittle E.E."/>
            <person name="Pugh H.L."/>
            <person name="Darby E.M."/>
            <person name="Legood S.W."/>
            <person name="McNeil H.E."/>
            <person name="Blair J.M."/>
        </authorList>
    </citation>
    <scope>NUCLEOTIDE SEQUENCE</scope>
</reference>